<evidence type="ECO:0000256" key="5">
    <source>
        <dbReference type="ARBA" id="ARBA00012684"/>
    </source>
</evidence>
<evidence type="ECO:0000256" key="7">
    <source>
        <dbReference type="ARBA" id="ARBA00022977"/>
    </source>
</evidence>
<dbReference type="SUPFAM" id="SSF48613">
    <property type="entry name" value="Heme oxygenase-like"/>
    <property type="match status" value="1"/>
</dbReference>
<organism evidence="11">
    <name type="scientific">Intestinibacter bartlettii</name>
    <dbReference type="NCBI Taxonomy" id="261299"/>
    <lineage>
        <taxon>Bacteria</taxon>
        <taxon>Bacillati</taxon>
        <taxon>Bacillota</taxon>
        <taxon>Clostridia</taxon>
        <taxon>Peptostreptococcales</taxon>
        <taxon>Peptostreptococcaceae</taxon>
        <taxon>Intestinibacter</taxon>
    </lineage>
</organism>
<evidence type="ECO:0000256" key="9">
    <source>
        <dbReference type="RuleBase" id="RU363093"/>
    </source>
</evidence>
<dbReference type="PANTHER" id="PTHR43198:SF2">
    <property type="entry name" value="SI:CH1073-67J19.1-RELATED"/>
    <property type="match status" value="1"/>
</dbReference>
<comment type="catalytic activity">
    <reaction evidence="1 9">
        <text>4-amino-5-aminomethyl-2-methylpyrimidine + H2O = 4-amino-5-hydroxymethyl-2-methylpyrimidine + NH4(+)</text>
        <dbReference type="Rhea" id="RHEA:31799"/>
        <dbReference type="ChEBI" id="CHEBI:15377"/>
        <dbReference type="ChEBI" id="CHEBI:16892"/>
        <dbReference type="ChEBI" id="CHEBI:28938"/>
        <dbReference type="ChEBI" id="CHEBI:63416"/>
        <dbReference type="EC" id="3.5.99.2"/>
    </reaction>
</comment>
<dbReference type="GO" id="GO:0050334">
    <property type="term" value="F:thiaminase activity"/>
    <property type="evidence" value="ECO:0007669"/>
    <property type="project" value="UniProtKB-EC"/>
</dbReference>
<dbReference type="EC" id="3.5.99.2" evidence="5 9"/>
<comment type="similarity">
    <text evidence="3 9">Belongs to the TenA family.</text>
</comment>
<dbReference type="PANTHER" id="PTHR43198">
    <property type="entry name" value="BIFUNCTIONAL TH2 PROTEIN"/>
    <property type="match status" value="1"/>
</dbReference>
<comment type="function">
    <text evidence="9">Catalyzes an amino-pyrimidine hydrolysis reaction at the C5' of the pyrimidine moiety of thiamine compounds, a reaction that is part of a thiamine salvage pathway.</text>
</comment>
<sequence>MLFTDYLYENSKEVWDKYLEHPFLIELGEGTLDKEKFRKYLIQDYLYLIEYAKVYAMACVKSRNMKELKKFHNGVAGSIETETANHIMYLKDFGENIENMEFKYKLNMTNESYTSYMKSISVTGTIEEIVAAVLPCTWSYNYIGLKLKEKYKDKLEGNFFESWIETYASNEYVGFKNEWLDFTNELCENLPQDTKEKLKDIFLRASKYELEFWNMAYKGE</sequence>
<keyword evidence="9 11" id="KW-0378">Hydrolase</keyword>
<name>A0A6N3FKP7_9FIRM</name>
<dbReference type="CDD" id="cd19369">
    <property type="entry name" value="TenA_C-like"/>
    <property type="match status" value="1"/>
</dbReference>
<evidence type="ECO:0000256" key="8">
    <source>
        <dbReference type="ARBA" id="ARBA00048337"/>
    </source>
</evidence>
<evidence type="ECO:0000256" key="1">
    <source>
        <dbReference type="ARBA" id="ARBA00001881"/>
    </source>
</evidence>
<accession>A0A6N3FKP7</accession>
<dbReference type="InterPro" id="IPR050967">
    <property type="entry name" value="Thiamine_Salvage_TenA"/>
</dbReference>
<dbReference type="UniPathway" id="UPA00060"/>
<dbReference type="NCBIfam" id="TIGR04306">
    <property type="entry name" value="salvage_TenA"/>
    <property type="match status" value="1"/>
</dbReference>
<protein>
    <recommendedName>
        <fullName evidence="6 9">Aminopyrimidine aminohydrolase</fullName>
        <ecNumber evidence="5 9">3.5.99.2</ecNumber>
    </recommendedName>
</protein>
<evidence type="ECO:0000256" key="2">
    <source>
        <dbReference type="ARBA" id="ARBA00004948"/>
    </source>
</evidence>
<dbReference type="EMBL" id="CACRUE010000045">
    <property type="protein sequence ID" value="VYU52634.1"/>
    <property type="molecule type" value="Genomic_DNA"/>
</dbReference>
<dbReference type="Pfam" id="PF03070">
    <property type="entry name" value="TENA_THI-4"/>
    <property type="match status" value="1"/>
</dbReference>
<evidence type="ECO:0000313" key="11">
    <source>
        <dbReference type="EMBL" id="VYU52634.1"/>
    </source>
</evidence>
<dbReference type="RefSeq" id="WP_156531222.1">
    <property type="nucleotide sequence ID" value="NZ_CACRUE010000045.1"/>
</dbReference>
<dbReference type="AlphaFoldDB" id="A0A6N3FKP7"/>
<comment type="subunit">
    <text evidence="4">Homotetramer.</text>
</comment>
<proteinExistence type="inferred from homology"/>
<gene>
    <name evidence="11" type="primary">tenA</name>
    <name evidence="11" type="ORF">IBLFYP30_00453</name>
</gene>
<dbReference type="InterPro" id="IPR004305">
    <property type="entry name" value="Thiaminase-2/PQQC"/>
</dbReference>
<keyword evidence="7 9" id="KW-0784">Thiamine biosynthesis</keyword>
<dbReference type="InterPro" id="IPR027574">
    <property type="entry name" value="Thiaminase_II"/>
</dbReference>
<evidence type="ECO:0000256" key="4">
    <source>
        <dbReference type="ARBA" id="ARBA00011881"/>
    </source>
</evidence>
<dbReference type="GO" id="GO:0005829">
    <property type="term" value="C:cytosol"/>
    <property type="evidence" value="ECO:0007669"/>
    <property type="project" value="TreeGrafter"/>
</dbReference>
<comment type="catalytic activity">
    <reaction evidence="8 9">
        <text>thiamine + H2O = 5-(2-hydroxyethyl)-4-methylthiazole + 4-amino-5-hydroxymethyl-2-methylpyrimidine + H(+)</text>
        <dbReference type="Rhea" id="RHEA:17509"/>
        <dbReference type="ChEBI" id="CHEBI:15377"/>
        <dbReference type="ChEBI" id="CHEBI:15378"/>
        <dbReference type="ChEBI" id="CHEBI:16892"/>
        <dbReference type="ChEBI" id="CHEBI:17957"/>
        <dbReference type="ChEBI" id="CHEBI:18385"/>
        <dbReference type="EC" id="3.5.99.2"/>
    </reaction>
</comment>
<evidence type="ECO:0000256" key="6">
    <source>
        <dbReference type="ARBA" id="ARBA00013647"/>
    </source>
</evidence>
<dbReference type="GO" id="GO:0009229">
    <property type="term" value="P:thiamine diphosphate biosynthetic process"/>
    <property type="evidence" value="ECO:0007669"/>
    <property type="project" value="UniProtKB-UniPathway"/>
</dbReference>
<feature type="domain" description="Thiaminase-2/PQQC" evidence="10">
    <location>
        <begin position="10"/>
        <end position="218"/>
    </location>
</feature>
<evidence type="ECO:0000259" key="10">
    <source>
        <dbReference type="Pfam" id="PF03070"/>
    </source>
</evidence>
<dbReference type="InterPro" id="IPR016084">
    <property type="entry name" value="Haem_Oase-like_multi-hlx"/>
</dbReference>
<dbReference type="GO" id="GO:0009228">
    <property type="term" value="P:thiamine biosynthetic process"/>
    <property type="evidence" value="ECO:0007669"/>
    <property type="project" value="UniProtKB-KW"/>
</dbReference>
<evidence type="ECO:0000256" key="3">
    <source>
        <dbReference type="ARBA" id="ARBA00010264"/>
    </source>
</evidence>
<reference evidence="11" key="1">
    <citation type="submission" date="2019-11" db="EMBL/GenBank/DDBJ databases">
        <authorList>
            <person name="Feng L."/>
        </authorList>
    </citation>
    <scope>NUCLEOTIDE SEQUENCE</scope>
    <source>
        <strain evidence="11">IbartlettiiLFYP30</strain>
    </source>
</reference>
<dbReference type="Gene3D" id="1.20.910.10">
    <property type="entry name" value="Heme oxygenase-like"/>
    <property type="match status" value="1"/>
</dbReference>
<comment type="pathway">
    <text evidence="2 9">Cofactor biosynthesis; thiamine diphosphate biosynthesis.</text>
</comment>